<accession>A0A1D2JM79</accession>
<feature type="compositionally biased region" description="Basic and acidic residues" evidence="1">
    <location>
        <begin position="1"/>
        <end position="14"/>
    </location>
</feature>
<feature type="region of interest" description="Disordered" evidence="1">
    <location>
        <begin position="1"/>
        <end position="25"/>
    </location>
</feature>
<protein>
    <submittedName>
        <fullName evidence="2">Uncharacterized protein</fullName>
    </submittedName>
</protein>
<evidence type="ECO:0000256" key="1">
    <source>
        <dbReference type="SAM" id="MobiDB-lite"/>
    </source>
</evidence>
<dbReference type="AlphaFoldDB" id="A0A1D2JM79"/>
<dbReference type="VEuPathDB" id="FungiDB:PABG_11531"/>
<dbReference type="EMBL" id="LZYO01000026">
    <property type="protein sequence ID" value="ODH42628.1"/>
    <property type="molecule type" value="Genomic_DNA"/>
</dbReference>
<evidence type="ECO:0000313" key="3">
    <source>
        <dbReference type="Proteomes" id="UP000242814"/>
    </source>
</evidence>
<proteinExistence type="predicted"/>
<evidence type="ECO:0000313" key="2">
    <source>
        <dbReference type="EMBL" id="ODH42628.1"/>
    </source>
</evidence>
<gene>
    <name evidence="2" type="ORF">ACO22_01153</name>
</gene>
<comment type="caution">
    <text evidence="2">The sequence shown here is derived from an EMBL/GenBank/DDBJ whole genome shotgun (WGS) entry which is preliminary data.</text>
</comment>
<reference evidence="2 3" key="1">
    <citation type="submission" date="2016-06" db="EMBL/GenBank/DDBJ databases">
        <authorList>
            <person name="Kjaerup R.B."/>
            <person name="Dalgaard T.S."/>
            <person name="Juul-Madsen H.R."/>
        </authorList>
    </citation>
    <scope>NUCLEOTIDE SEQUENCE [LARGE SCALE GENOMIC DNA]</scope>
    <source>
        <strain evidence="2 3">Pb300</strain>
    </source>
</reference>
<dbReference type="Proteomes" id="UP000242814">
    <property type="component" value="Unassembled WGS sequence"/>
</dbReference>
<dbReference type="VEuPathDB" id="FungiDB:PADG_11143"/>
<sequence>MLEEGTQNRHHNDAGCDDDPPSRLFYDEESPVSICDLLSSEPMLPGMQASVEVPAVKARVLNRAPEFLTTRAGATKRGI</sequence>
<name>A0A1D2JM79_PARBR</name>
<organism evidence="2 3">
    <name type="scientific">Paracoccidioides brasiliensis</name>
    <dbReference type="NCBI Taxonomy" id="121759"/>
    <lineage>
        <taxon>Eukaryota</taxon>
        <taxon>Fungi</taxon>
        <taxon>Dikarya</taxon>
        <taxon>Ascomycota</taxon>
        <taxon>Pezizomycotina</taxon>
        <taxon>Eurotiomycetes</taxon>
        <taxon>Eurotiomycetidae</taxon>
        <taxon>Onygenales</taxon>
        <taxon>Ajellomycetaceae</taxon>
        <taxon>Paracoccidioides</taxon>
    </lineage>
</organism>